<evidence type="ECO:0000313" key="1">
    <source>
        <dbReference type="EMBL" id="ORE18969.1"/>
    </source>
</evidence>
<reference evidence="1 2" key="1">
    <citation type="journal article" date="2016" name="Proc. Natl. Acad. Sci. U.S.A.">
        <title>Lipid metabolic changes in an early divergent fungus govern the establishment of a mutualistic symbiosis with endobacteria.</title>
        <authorList>
            <person name="Lastovetsky O.A."/>
            <person name="Gaspar M.L."/>
            <person name="Mondo S.J."/>
            <person name="LaButti K.M."/>
            <person name="Sandor L."/>
            <person name="Grigoriev I.V."/>
            <person name="Henry S.A."/>
            <person name="Pawlowska T.E."/>
        </authorList>
    </citation>
    <scope>NUCLEOTIDE SEQUENCE [LARGE SCALE GENOMIC DNA]</scope>
    <source>
        <strain evidence="1 2">ATCC 11559</strain>
    </source>
</reference>
<organism evidence="1 2">
    <name type="scientific">Rhizopus microsporus</name>
    <dbReference type="NCBI Taxonomy" id="58291"/>
    <lineage>
        <taxon>Eukaryota</taxon>
        <taxon>Fungi</taxon>
        <taxon>Fungi incertae sedis</taxon>
        <taxon>Mucoromycota</taxon>
        <taxon>Mucoromycotina</taxon>
        <taxon>Mucoromycetes</taxon>
        <taxon>Mucorales</taxon>
        <taxon>Mucorineae</taxon>
        <taxon>Rhizopodaceae</taxon>
        <taxon>Rhizopus</taxon>
    </lineage>
</organism>
<protein>
    <submittedName>
        <fullName evidence="1">Uncharacterized protein</fullName>
    </submittedName>
</protein>
<name>A0A1X0S455_RHIZD</name>
<evidence type="ECO:0000313" key="2">
    <source>
        <dbReference type="Proteomes" id="UP000242381"/>
    </source>
</evidence>
<sequence length="266" mass="30375">MTFTSEVICPILIRIPTASNPPPAKKKNHDDEDDLLTFRLPLNYLSGQDILSRRILNDQHAINLITTSLLQVKIDTYNNAATEWRNGTRCDVLYLPETALRNSLPPILIEIQRNVNEVFMRRLMMYALNVVVTHARSPLPIVLIFCIDKVTPQALQTKFKSLPDMPWMKSFPCDLWAKNCYLVSNQPLIESDAILDPLHALSLFLAEQQPALFQHYKPEDKTINLIYKITKNVATEGSLYESNFTTQVDTICSTNHSILTKAKKKH</sequence>
<proteinExistence type="predicted"/>
<accession>A0A1X0S455</accession>
<dbReference type="EMBL" id="KV921319">
    <property type="protein sequence ID" value="ORE18969.1"/>
    <property type="molecule type" value="Genomic_DNA"/>
</dbReference>
<gene>
    <name evidence="1" type="ORF">BCV71DRAFT_249163</name>
</gene>
<dbReference type="Proteomes" id="UP000242381">
    <property type="component" value="Unassembled WGS sequence"/>
</dbReference>
<dbReference type="OMA" id="RYENTME"/>
<dbReference type="AlphaFoldDB" id="A0A1X0S455"/>
<dbReference type="VEuPathDB" id="FungiDB:BCV72DRAFT_193014"/>